<dbReference type="Proteomes" id="UP000051256">
    <property type="component" value="Unassembled WGS sequence"/>
</dbReference>
<keyword evidence="2" id="KW-1185">Reference proteome</keyword>
<organism evidence="1 2">
    <name type="scientific">Lentilactobacillus senioris DSM 24302 = JCM 17472</name>
    <dbReference type="NCBI Taxonomy" id="1423802"/>
    <lineage>
        <taxon>Bacteria</taxon>
        <taxon>Bacillati</taxon>
        <taxon>Bacillota</taxon>
        <taxon>Bacilli</taxon>
        <taxon>Lactobacillales</taxon>
        <taxon>Lactobacillaceae</taxon>
        <taxon>Lentilactobacillus</taxon>
    </lineage>
</organism>
<dbReference type="RefSeq" id="WP_054671962.1">
    <property type="nucleotide sequence ID" value="NZ_AYZR01000004.1"/>
</dbReference>
<name>A0A0R2CQQ3_9LACO</name>
<dbReference type="EMBL" id="AYZR01000004">
    <property type="protein sequence ID" value="KRM94161.1"/>
    <property type="molecule type" value="Genomic_DNA"/>
</dbReference>
<dbReference type="AlphaFoldDB" id="A0A0R2CQQ3"/>
<sequence length="115" mass="13564">MTINLKTAELQSIKERLAQRNLESHFVIVLLRSKETQEKMHIITDYESYRIMADQNYQLFDFQIVRDIVPITTNLAYWAYASDSLAEHPEDENQSILVDLDKYTELVLAENRLEN</sequence>
<dbReference type="PATRIC" id="fig|1423802.4.peg.1123"/>
<comment type="caution">
    <text evidence="1">The sequence shown here is derived from an EMBL/GenBank/DDBJ whole genome shotgun (WGS) entry which is preliminary data.</text>
</comment>
<gene>
    <name evidence="1" type="ORF">FC56_GL001108</name>
</gene>
<dbReference type="STRING" id="1423802.FC56_GL001108"/>
<protein>
    <submittedName>
        <fullName evidence="1">Uncharacterized protein</fullName>
    </submittedName>
</protein>
<proteinExistence type="predicted"/>
<accession>A0A0R2CQQ3</accession>
<evidence type="ECO:0000313" key="2">
    <source>
        <dbReference type="Proteomes" id="UP000051256"/>
    </source>
</evidence>
<evidence type="ECO:0000313" key="1">
    <source>
        <dbReference type="EMBL" id="KRM94161.1"/>
    </source>
</evidence>
<reference evidence="1 2" key="1">
    <citation type="journal article" date="2015" name="Genome Announc.">
        <title>Expanding the biotechnology potential of lactobacilli through comparative genomics of 213 strains and associated genera.</title>
        <authorList>
            <person name="Sun Z."/>
            <person name="Harris H.M."/>
            <person name="McCann A."/>
            <person name="Guo C."/>
            <person name="Argimon S."/>
            <person name="Zhang W."/>
            <person name="Yang X."/>
            <person name="Jeffery I.B."/>
            <person name="Cooney J.C."/>
            <person name="Kagawa T.F."/>
            <person name="Liu W."/>
            <person name="Song Y."/>
            <person name="Salvetti E."/>
            <person name="Wrobel A."/>
            <person name="Rasinkangas P."/>
            <person name="Parkhill J."/>
            <person name="Rea M.C."/>
            <person name="O'Sullivan O."/>
            <person name="Ritari J."/>
            <person name="Douillard F.P."/>
            <person name="Paul Ross R."/>
            <person name="Yang R."/>
            <person name="Briner A.E."/>
            <person name="Felis G.E."/>
            <person name="de Vos W.M."/>
            <person name="Barrangou R."/>
            <person name="Klaenhammer T.R."/>
            <person name="Caufield P.W."/>
            <person name="Cui Y."/>
            <person name="Zhang H."/>
            <person name="O'Toole P.W."/>
        </authorList>
    </citation>
    <scope>NUCLEOTIDE SEQUENCE [LARGE SCALE GENOMIC DNA]</scope>
    <source>
        <strain evidence="1 2">DSM 24302</strain>
    </source>
</reference>